<dbReference type="EMBL" id="SOHK01000007">
    <property type="protein sequence ID" value="TFD67994.1"/>
    <property type="molecule type" value="Genomic_DNA"/>
</dbReference>
<evidence type="ECO:0000313" key="2">
    <source>
        <dbReference type="Proteomes" id="UP000298154"/>
    </source>
</evidence>
<dbReference type="Proteomes" id="UP000298154">
    <property type="component" value="Unassembled WGS sequence"/>
</dbReference>
<accession>A0A4R9AQS2</accession>
<dbReference type="RefSeq" id="WP_134554888.1">
    <property type="nucleotide sequence ID" value="NZ_SOHK01000007.1"/>
</dbReference>
<protein>
    <submittedName>
        <fullName evidence="1">Uncharacterized protein</fullName>
    </submittedName>
</protein>
<gene>
    <name evidence="1" type="ORF">E3T47_05220</name>
</gene>
<dbReference type="OrthoDB" id="5380150at2"/>
<proteinExistence type="predicted"/>
<comment type="caution">
    <text evidence="1">The sequence shown here is derived from an EMBL/GenBank/DDBJ whole genome shotgun (WGS) entry which is preliminary data.</text>
</comment>
<name>A0A4R9AQS2_9MICO</name>
<sequence>MKTVERLSGDEDGVWRVTTVGSSYIVNLQRGIVTHLPGVGSNPTIKDLERPLRTLDACMVGEAGYWTMESDDFFTDFFGHHTITIQRIELLTGMELGKAAREVALQNINAMDGP</sequence>
<keyword evidence="2" id="KW-1185">Reference proteome</keyword>
<reference evidence="1 2" key="1">
    <citation type="submission" date="2019-03" db="EMBL/GenBank/DDBJ databases">
        <title>Genomics of glacier-inhabiting Cryobacterium strains.</title>
        <authorList>
            <person name="Liu Q."/>
            <person name="Xin Y.-H."/>
        </authorList>
    </citation>
    <scope>NUCLEOTIDE SEQUENCE [LARGE SCALE GENOMIC DNA]</scope>
    <source>
        <strain evidence="1 2">Sr36</strain>
    </source>
</reference>
<evidence type="ECO:0000313" key="1">
    <source>
        <dbReference type="EMBL" id="TFD67994.1"/>
    </source>
</evidence>
<organism evidence="1 2">
    <name type="scientific">Cryobacterium ruanii</name>
    <dbReference type="NCBI Taxonomy" id="1259197"/>
    <lineage>
        <taxon>Bacteria</taxon>
        <taxon>Bacillati</taxon>
        <taxon>Actinomycetota</taxon>
        <taxon>Actinomycetes</taxon>
        <taxon>Micrococcales</taxon>
        <taxon>Microbacteriaceae</taxon>
        <taxon>Cryobacterium</taxon>
    </lineage>
</organism>
<dbReference type="AlphaFoldDB" id="A0A4R9AQS2"/>